<feature type="compositionally biased region" description="Polar residues" evidence="1">
    <location>
        <begin position="70"/>
        <end position="104"/>
    </location>
</feature>
<name>A0A0L0FGI5_9EUKA</name>
<dbReference type="EMBL" id="KQ243367">
    <property type="protein sequence ID" value="KNC75894.1"/>
    <property type="molecule type" value="Genomic_DNA"/>
</dbReference>
<evidence type="ECO:0000256" key="1">
    <source>
        <dbReference type="SAM" id="MobiDB-lite"/>
    </source>
</evidence>
<feature type="compositionally biased region" description="Acidic residues" evidence="1">
    <location>
        <begin position="155"/>
        <end position="166"/>
    </location>
</feature>
<proteinExistence type="predicted"/>
<feature type="compositionally biased region" description="Basic and acidic residues" evidence="1">
    <location>
        <begin position="1"/>
        <end position="16"/>
    </location>
</feature>
<accession>A0A0L0FGI5</accession>
<feature type="region of interest" description="Disordered" evidence="1">
    <location>
        <begin position="129"/>
        <end position="182"/>
    </location>
</feature>
<feature type="compositionally biased region" description="Basic and acidic residues" evidence="1">
    <location>
        <begin position="168"/>
        <end position="180"/>
    </location>
</feature>
<dbReference type="AlphaFoldDB" id="A0A0L0FGI5"/>
<evidence type="ECO:0000313" key="3">
    <source>
        <dbReference type="Proteomes" id="UP000054560"/>
    </source>
</evidence>
<dbReference type="GeneID" id="25912092"/>
<sequence>MEHRLDLLDSQPRYEESDFETQTEYVQWRQALREGVLKTLHEFRTETNQPESGDASLDQSDRREIIPQAVSDNTPTTVAQADSGDDSTLQSLAPKTGQGHSPQASAAAEPEHPTTRDRFCGSLHITVKSAGHTTPHNTTMHSTLSTDGNGGDSAYSDEDSDDDSECEQLPRRPQDSHHLPMCDACAPSQKHLRVRRMDMRDVDSEVAMATTYAHTLSLDVPLPTASVHMDLWGVRNPSEAAYTIALFNPWQSDDLIGCDTPIIDPSSKVCHVQMPTVDMNAKMQWLVTYLITRAT</sequence>
<reference evidence="2 3" key="1">
    <citation type="submission" date="2011-02" db="EMBL/GenBank/DDBJ databases">
        <title>The Genome Sequence of Sphaeroforma arctica JP610.</title>
        <authorList>
            <consortium name="The Broad Institute Genome Sequencing Platform"/>
            <person name="Russ C."/>
            <person name="Cuomo C."/>
            <person name="Young S.K."/>
            <person name="Zeng Q."/>
            <person name="Gargeya S."/>
            <person name="Alvarado L."/>
            <person name="Berlin A."/>
            <person name="Chapman S.B."/>
            <person name="Chen Z."/>
            <person name="Freedman E."/>
            <person name="Gellesch M."/>
            <person name="Goldberg J."/>
            <person name="Griggs A."/>
            <person name="Gujja S."/>
            <person name="Heilman E."/>
            <person name="Heiman D."/>
            <person name="Howarth C."/>
            <person name="Mehta T."/>
            <person name="Neiman D."/>
            <person name="Pearson M."/>
            <person name="Roberts A."/>
            <person name="Saif S."/>
            <person name="Shea T."/>
            <person name="Shenoy N."/>
            <person name="Sisk P."/>
            <person name="Stolte C."/>
            <person name="Sykes S."/>
            <person name="White J."/>
            <person name="Yandava C."/>
            <person name="Burger G."/>
            <person name="Gray M.W."/>
            <person name="Holland P.W.H."/>
            <person name="King N."/>
            <person name="Lang F.B.F."/>
            <person name="Roger A.J."/>
            <person name="Ruiz-Trillo I."/>
            <person name="Haas B."/>
            <person name="Nusbaum C."/>
            <person name="Birren B."/>
        </authorList>
    </citation>
    <scope>NUCLEOTIDE SEQUENCE [LARGE SCALE GENOMIC DNA]</scope>
    <source>
        <strain evidence="2 3">JP610</strain>
    </source>
</reference>
<protein>
    <submittedName>
        <fullName evidence="2">Uncharacterized protein</fullName>
    </submittedName>
</protein>
<dbReference type="RefSeq" id="XP_014149796.1">
    <property type="nucleotide sequence ID" value="XM_014294321.1"/>
</dbReference>
<feature type="region of interest" description="Disordered" evidence="1">
    <location>
        <begin position="67"/>
        <end position="117"/>
    </location>
</feature>
<gene>
    <name evidence="2" type="ORF">SARC_11588</name>
</gene>
<feature type="compositionally biased region" description="Polar residues" evidence="1">
    <location>
        <begin position="131"/>
        <end position="147"/>
    </location>
</feature>
<dbReference type="Proteomes" id="UP000054560">
    <property type="component" value="Unassembled WGS sequence"/>
</dbReference>
<keyword evidence="3" id="KW-1185">Reference proteome</keyword>
<organism evidence="2 3">
    <name type="scientific">Sphaeroforma arctica JP610</name>
    <dbReference type="NCBI Taxonomy" id="667725"/>
    <lineage>
        <taxon>Eukaryota</taxon>
        <taxon>Ichthyosporea</taxon>
        <taxon>Ichthyophonida</taxon>
        <taxon>Sphaeroforma</taxon>
    </lineage>
</organism>
<feature type="region of interest" description="Disordered" evidence="1">
    <location>
        <begin position="1"/>
        <end position="21"/>
    </location>
</feature>
<evidence type="ECO:0000313" key="2">
    <source>
        <dbReference type="EMBL" id="KNC75894.1"/>
    </source>
</evidence>